<dbReference type="SUPFAM" id="SSF56762">
    <property type="entry name" value="HydB/Nqo4-like"/>
    <property type="match status" value="1"/>
</dbReference>
<dbReference type="InterPro" id="IPR050867">
    <property type="entry name" value="NiFe/NiFeSe_hydrgnase_LSU"/>
</dbReference>
<keyword evidence="1" id="KW-0479">Metal-binding</keyword>
<comment type="caution">
    <text evidence="2">The sequence shown here is derived from an EMBL/GenBank/DDBJ whole genome shotgun (WGS) entry which is preliminary data.</text>
</comment>
<dbReference type="RefSeq" id="WP_110522834.1">
    <property type="nucleotide sequence ID" value="NZ_QKOE01000001.1"/>
</dbReference>
<evidence type="ECO:0008006" key="4">
    <source>
        <dbReference type="Google" id="ProtNLM"/>
    </source>
</evidence>
<evidence type="ECO:0000256" key="1">
    <source>
        <dbReference type="PIRSR" id="PIRSR601501-1"/>
    </source>
</evidence>
<dbReference type="GO" id="GO:0016151">
    <property type="term" value="F:nickel cation binding"/>
    <property type="evidence" value="ECO:0007669"/>
    <property type="project" value="InterPro"/>
</dbReference>
<reference evidence="2 3" key="1">
    <citation type="submission" date="2018-06" db="EMBL/GenBank/DDBJ databases">
        <title>Azoarcus communis strain SWub3 genome.</title>
        <authorList>
            <person name="Zorraquino Salvo V."/>
            <person name="Toubiana D."/>
            <person name="Blumwald E."/>
        </authorList>
    </citation>
    <scope>NUCLEOTIDE SEQUENCE [LARGE SCALE GENOMIC DNA]</scope>
    <source>
        <strain evidence="2 3">SWub3</strain>
    </source>
</reference>
<dbReference type="InterPro" id="IPR001501">
    <property type="entry name" value="Ni-dep_hyd_lsu"/>
</dbReference>
<evidence type="ECO:0000313" key="2">
    <source>
        <dbReference type="EMBL" id="PZA18535.1"/>
    </source>
</evidence>
<feature type="binding site" evidence="1">
    <location>
        <position position="372"/>
    </location>
    <ligand>
        <name>Mg(2+)</name>
        <dbReference type="ChEBI" id="CHEBI:18420"/>
    </ligand>
</feature>
<feature type="binding site" evidence="1">
    <location>
        <position position="366"/>
    </location>
    <ligand>
        <name>Ni(2+)</name>
        <dbReference type="ChEBI" id="CHEBI:49786"/>
    </ligand>
</feature>
<gene>
    <name evidence="2" type="ORF">DNK49_03150</name>
</gene>
<organism evidence="2 3">
    <name type="scientific">Parazoarcus communis SWub3 = DSM 12120</name>
    <dbReference type="NCBI Taxonomy" id="1121029"/>
    <lineage>
        <taxon>Bacteria</taxon>
        <taxon>Pseudomonadati</taxon>
        <taxon>Pseudomonadota</taxon>
        <taxon>Betaproteobacteria</taxon>
        <taxon>Rhodocyclales</taxon>
        <taxon>Zoogloeaceae</taxon>
        <taxon>Parazoarcus</taxon>
    </lineage>
</organism>
<dbReference type="Proteomes" id="UP000248259">
    <property type="component" value="Unassembled WGS sequence"/>
</dbReference>
<dbReference type="PANTHER" id="PTHR42958">
    <property type="entry name" value="HYDROGENASE-2 LARGE CHAIN"/>
    <property type="match status" value="1"/>
</dbReference>
<dbReference type="PANTHER" id="PTHR42958:SF4">
    <property type="entry name" value="HYDROGENASE EXPRESSION_FORMATION PROTEIN HUPK"/>
    <property type="match status" value="1"/>
</dbReference>
<accession>A0A323V169</accession>
<dbReference type="InterPro" id="IPR029014">
    <property type="entry name" value="NiFe-Hase_large"/>
</dbReference>
<dbReference type="OrthoDB" id="9157196at2"/>
<dbReference type="EMBL" id="QKOE01000001">
    <property type="protein sequence ID" value="PZA18535.1"/>
    <property type="molecule type" value="Genomic_DNA"/>
</dbReference>
<feature type="binding site" evidence="1">
    <location>
        <position position="323"/>
    </location>
    <ligand>
        <name>Mg(2+)</name>
        <dbReference type="ChEBI" id="CHEBI:18420"/>
    </ligand>
</feature>
<keyword evidence="3" id="KW-1185">Reference proteome</keyword>
<evidence type="ECO:0000313" key="3">
    <source>
        <dbReference type="Proteomes" id="UP000248259"/>
    </source>
</evidence>
<name>A0A323V169_9RHOO</name>
<proteinExistence type="predicted"/>
<keyword evidence="1" id="KW-0533">Nickel</keyword>
<dbReference type="AlphaFoldDB" id="A0A323V169"/>
<keyword evidence="1" id="KW-0460">Magnesium</keyword>
<protein>
    <recommendedName>
        <fullName evidence="4">Ni,Fe-hydrogenase I large subunit</fullName>
    </recommendedName>
</protein>
<dbReference type="Gene3D" id="1.10.645.10">
    <property type="entry name" value="Cytochrome-c3 Hydrogenase, chain B"/>
    <property type="match status" value="2"/>
</dbReference>
<comment type="cofactor">
    <cofactor evidence="1">
        <name>Ni(2+)</name>
        <dbReference type="ChEBI" id="CHEBI:49786"/>
    </cofactor>
</comment>
<sequence length="379" mass="40586">MMPHTTTDSPLQLHARLANGHMVDARVASARPHAAQLLIGRSPAEAVAMVPRLFALCSHAQGTAARLACDAALGAAAPDAVEALAIERQLAAEAAQEHLWRLLLDWPALFGIEARRNRYAELHRRLSRPQEADAAYTLGGDLLDLVARELLAGFFRHNREPRTLAEFVDRADSGGDLGSVLARMIKLGAAEPPATGPTPLLPLRDARAWAKTLGDVPDLAFCRTPSFDGMAAETGPLARHQSSPLVAMLVQRGHRISARLMAKVIDLADCGSRLRSPLAPEVPALADACPIAPGCGLARVETARGLLLHVVRIEAGTISDYAICAPTEWNFHPTGSFVREGMGWTCADADTARLRLHALILALDPCVGWALHVEEADHA</sequence>
<dbReference type="Pfam" id="PF00374">
    <property type="entry name" value="NiFeSe_Hases"/>
    <property type="match status" value="1"/>
</dbReference>